<dbReference type="GO" id="GO:0005737">
    <property type="term" value="C:cytoplasm"/>
    <property type="evidence" value="ECO:0007669"/>
    <property type="project" value="TreeGrafter"/>
</dbReference>
<evidence type="ECO:0000256" key="3">
    <source>
        <dbReference type="ARBA" id="ARBA00023002"/>
    </source>
</evidence>
<feature type="compositionally biased region" description="Basic and acidic residues" evidence="6">
    <location>
        <begin position="40"/>
        <end position="50"/>
    </location>
</feature>
<keyword evidence="1 5" id="KW-0479">Metal-binding</keyword>
<dbReference type="GO" id="GO:0035516">
    <property type="term" value="F:broad specificity oxidative DNA demethylase activity"/>
    <property type="evidence" value="ECO:0007669"/>
    <property type="project" value="TreeGrafter"/>
</dbReference>
<organism evidence="8 9">
    <name type="scientific">Hondaea fermentalgiana</name>
    <dbReference type="NCBI Taxonomy" id="2315210"/>
    <lineage>
        <taxon>Eukaryota</taxon>
        <taxon>Sar</taxon>
        <taxon>Stramenopiles</taxon>
        <taxon>Bigyra</taxon>
        <taxon>Labyrinthulomycetes</taxon>
        <taxon>Thraustochytrida</taxon>
        <taxon>Thraustochytriidae</taxon>
        <taxon>Hondaea</taxon>
    </lineage>
</organism>
<sequence length="460" mass="51091">MSESQSLAPLRMAANLQRPRLLVERRLRSGGSEASLADTAKSESMEDAKRAGPGSDRPSPDKLTPEMSGTSKTSDMETPQRVRKGDESCRVQAPETQTEAETETENKAKEEVFRNVWKHFKRKRHEVTAYVKRMDTDSGRVEDENVVSGQKRKRATEEIDLLDFCNLDNSPKELVDLVKTIEVPSFMKEKGHQNDQDAQEDVNGGKNEEVEAEEEDFCVTKAYGIEGRPGFIFVPNPFVSTRVEAKWVERLAVDYASGDVSERNRTQDGEESALSSKLRWATLGYHYDWSNRRYTEDRKSPFPRALGRLAKQLVEPFAMQIEPETAIVNYYRAGTTMGGHKDDAEWTDDAPVVSISFGNAGVYVLGGDSQTDARPPGPVPLIVRNGDVVILGGPSRMNIHGVPCMMQGTLPSRLLPCLPPAVASYLEAGRINVNVRQVKPRTFSTQAAHAALGALRRVPK</sequence>
<evidence type="ECO:0000256" key="1">
    <source>
        <dbReference type="ARBA" id="ARBA00022723"/>
    </source>
</evidence>
<feature type="binding site" evidence="5">
    <location>
        <position position="400"/>
    </location>
    <ligand>
        <name>Fe cation</name>
        <dbReference type="ChEBI" id="CHEBI:24875"/>
        <note>catalytic</note>
    </ligand>
</feature>
<dbReference type="PROSITE" id="PS51471">
    <property type="entry name" value="FE2OG_OXY"/>
    <property type="match status" value="1"/>
</dbReference>
<dbReference type="GO" id="GO:0008198">
    <property type="term" value="F:ferrous iron binding"/>
    <property type="evidence" value="ECO:0007669"/>
    <property type="project" value="TreeGrafter"/>
</dbReference>
<dbReference type="Pfam" id="PF13532">
    <property type="entry name" value="2OG-FeII_Oxy_2"/>
    <property type="match status" value="1"/>
</dbReference>
<comment type="cofactor">
    <cofactor evidence="5">
        <name>Fe(2+)</name>
        <dbReference type="ChEBI" id="CHEBI:29033"/>
    </cofactor>
    <text evidence="5">Binds 1 Fe(2+) ion per subunit.</text>
</comment>
<evidence type="ECO:0000256" key="4">
    <source>
        <dbReference type="ARBA" id="ARBA00023004"/>
    </source>
</evidence>
<dbReference type="EMBL" id="BEYU01000056">
    <property type="protein sequence ID" value="GBG29349.1"/>
    <property type="molecule type" value="Genomic_DNA"/>
</dbReference>
<evidence type="ECO:0000259" key="7">
    <source>
        <dbReference type="PROSITE" id="PS51471"/>
    </source>
</evidence>
<feature type="region of interest" description="Disordered" evidence="6">
    <location>
        <begin position="188"/>
        <end position="211"/>
    </location>
</feature>
<comment type="caution">
    <text evidence="8">The sequence shown here is derived from an EMBL/GenBank/DDBJ whole genome shotgun (WGS) entry which is preliminary data.</text>
</comment>
<dbReference type="InParanoid" id="A0A2R5GG83"/>
<feature type="binding site" evidence="5">
    <location>
        <position position="340"/>
    </location>
    <ligand>
        <name>Fe cation</name>
        <dbReference type="ChEBI" id="CHEBI:24875"/>
        <note>catalytic</note>
    </ligand>
</feature>
<dbReference type="PANTHER" id="PTHR16557:SF2">
    <property type="entry name" value="NUCLEIC ACID DIOXYGENASE ALKBH1"/>
    <property type="match status" value="1"/>
</dbReference>
<dbReference type="InterPro" id="IPR004574">
    <property type="entry name" value="Alkb"/>
</dbReference>
<evidence type="ECO:0000313" key="8">
    <source>
        <dbReference type="EMBL" id="GBG29349.1"/>
    </source>
</evidence>
<dbReference type="AlphaFoldDB" id="A0A2R5GG83"/>
<dbReference type="GO" id="GO:0035513">
    <property type="term" value="P:oxidative RNA demethylation"/>
    <property type="evidence" value="ECO:0007669"/>
    <property type="project" value="TreeGrafter"/>
</dbReference>
<reference evidence="8 9" key="1">
    <citation type="submission" date="2017-12" db="EMBL/GenBank/DDBJ databases">
        <title>Sequencing, de novo assembly and annotation of complete genome of a new Thraustochytrid species, strain FCC1311.</title>
        <authorList>
            <person name="Sedici K."/>
            <person name="Godart F."/>
            <person name="Aiese Cigliano R."/>
            <person name="Sanseverino W."/>
            <person name="Barakat M."/>
            <person name="Ortet P."/>
            <person name="Marechal E."/>
            <person name="Cagnac O."/>
            <person name="Amato A."/>
        </authorList>
    </citation>
    <scope>NUCLEOTIDE SEQUENCE [LARGE SCALE GENOMIC DNA]</scope>
</reference>
<dbReference type="Proteomes" id="UP000241890">
    <property type="component" value="Unassembled WGS sequence"/>
</dbReference>
<feature type="binding site" evidence="5">
    <location>
        <position position="342"/>
    </location>
    <ligand>
        <name>Fe cation</name>
        <dbReference type="ChEBI" id="CHEBI:24875"/>
        <note>catalytic</note>
    </ligand>
</feature>
<evidence type="ECO:0000256" key="6">
    <source>
        <dbReference type="SAM" id="MobiDB-lite"/>
    </source>
</evidence>
<protein>
    <submittedName>
        <fullName evidence="8">Alpha-ketoglutarate-dependent dioxygenase alkB</fullName>
    </submittedName>
</protein>
<feature type="region of interest" description="Disordered" evidence="6">
    <location>
        <begin position="1"/>
        <end position="110"/>
    </location>
</feature>
<dbReference type="InterPro" id="IPR027450">
    <property type="entry name" value="AlkB-like"/>
</dbReference>
<dbReference type="InterPro" id="IPR037151">
    <property type="entry name" value="AlkB-like_sf"/>
</dbReference>
<dbReference type="SUPFAM" id="SSF51197">
    <property type="entry name" value="Clavaminate synthase-like"/>
    <property type="match status" value="1"/>
</dbReference>
<dbReference type="PANTHER" id="PTHR16557">
    <property type="entry name" value="ALKYLATED DNA REPAIR PROTEIN ALKB-RELATED"/>
    <property type="match status" value="1"/>
</dbReference>
<keyword evidence="9" id="KW-1185">Reference proteome</keyword>
<evidence type="ECO:0000256" key="5">
    <source>
        <dbReference type="PIRSR" id="PIRSR604574-2"/>
    </source>
</evidence>
<gene>
    <name evidence="8" type="ORF">FCC1311_055712</name>
</gene>
<keyword evidence="3" id="KW-0560">Oxidoreductase</keyword>
<proteinExistence type="predicted"/>
<name>A0A2R5GG83_9STRA</name>
<dbReference type="Gene3D" id="2.60.120.590">
    <property type="entry name" value="Alpha-ketoglutarate-dependent dioxygenase AlkB-like"/>
    <property type="match status" value="1"/>
</dbReference>
<keyword evidence="2 8" id="KW-0223">Dioxygenase</keyword>
<dbReference type="GO" id="GO:0035515">
    <property type="term" value="F:oxidative RNA demethylase activity"/>
    <property type="evidence" value="ECO:0007669"/>
    <property type="project" value="TreeGrafter"/>
</dbReference>
<accession>A0A2R5GG83</accession>
<feature type="compositionally biased region" description="Basic and acidic residues" evidence="6">
    <location>
        <begin position="74"/>
        <end position="89"/>
    </location>
</feature>
<keyword evidence="4 5" id="KW-0408">Iron</keyword>
<evidence type="ECO:0000313" key="9">
    <source>
        <dbReference type="Proteomes" id="UP000241890"/>
    </source>
</evidence>
<dbReference type="InterPro" id="IPR005123">
    <property type="entry name" value="Oxoglu/Fe-dep_dioxygenase_dom"/>
</dbReference>
<evidence type="ECO:0000256" key="2">
    <source>
        <dbReference type="ARBA" id="ARBA00022964"/>
    </source>
</evidence>
<dbReference type="OrthoDB" id="6614653at2759"/>
<feature type="domain" description="Fe2OG dioxygenase" evidence="7">
    <location>
        <begin position="322"/>
        <end position="439"/>
    </location>
</feature>